<evidence type="ECO:0000313" key="5">
    <source>
        <dbReference type="Proteomes" id="UP000610746"/>
    </source>
</evidence>
<dbReference type="EMBL" id="JABSNO010000036">
    <property type="protein sequence ID" value="NRS93989.1"/>
    <property type="molecule type" value="Genomic_DNA"/>
</dbReference>
<dbReference type="Pfam" id="PF09851">
    <property type="entry name" value="SHOCT"/>
    <property type="match status" value="1"/>
</dbReference>
<keyword evidence="2" id="KW-1133">Transmembrane helix</keyword>
<keyword evidence="2" id="KW-0812">Transmembrane</keyword>
<feature type="domain" description="SHOCT" evidence="3">
    <location>
        <begin position="8"/>
        <end position="33"/>
    </location>
</feature>
<sequence>MNLNLSDLEKLSDLRQKGILTEEEFQTKKKQILGDTPAKPQLPQENLSTNKTPKKESDGCLKIIIFLFIGSFVIIFISLIFVFTNTKKEAKPVDNELLISDKPKTDQQKIDSAKISNENFESLSPKDQIASLEKELENKKLTKIQKEEINIEIKNIKELEFAKKNISAWDRSNPKLVRAVKKAMNDPESFEHVETTFDYKKNKVVATMIYRGKNAFGGLVLGTVNGTFDYDGNLLEIQDSN</sequence>
<evidence type="ECO:0000313" key="4">
    <source>
        <dbReference type="EMBL" id="NRS93989.1"/>
    </source>
</evidence>
<accession>A0A8J8GD11</accession>
<organism evidence="4 5">
    <name type="scientific">Frigoriflavimonas asaccharolytica</name>
    <dbReference type="NCBI Taxonomy" id="2735899"/>
    <lineage>
        <taxon>Bacteria</taxon>
        <taxon>Pseudomonadati</taxon>
        <taxon>Bacteroidota</taxon>
        <taxon>Flavobacteriia</taxon>
        <taxon>Flavobacteriales</taxon>
        <taxon>Weeksellaceae</taxon>
        <taxon>Frigoriflavimonas</taxon>
    </lineage>
</organism>
<feature type="transmembrane region" description="Helical" evidence="2">
    <location>
        <begin position="63"/>
        <end position="83"/>
    </location>
</feature>
<dbReference type="RefSeq" id="WP_173780526.1">
    <property type="nucleotide sequence ID" value="NZ_JABSNO010000036.1"/>
</dbReference>
<proteinExistence type="predicted"/>
<keyword evidence="2" id="KW-0472">Membrane</keyword>
<comment type="caution">
    <text evidence="4">The sequence shown here is derived from an EMBL/GenBank/DDBJ whole genome shotgun (WGS) entry which is preliminary data.</text>
</comment>
<dbReference type="InterPro" id="IPR018649">
    <property type="entry name" value="SHOCT"/>
</dbReference>
<evidence type="ECO:0000256" key="1">
    <source>
        <dbReference type="SAM" id="MobiDB-lite"/>
    </source>
</evidence>
<protein>
    <submittedName>
        <fullName evidence="4">Cytoskeletal protein RodZ</fullName>
    </submittedName>
</protein>
<gene>
    <name evidence="4" type="ORF">HNQ03_003084</name>
</gene>
<keyword evidence="5" id="KW-1185">Reference proteome</keyword>
<evidence type="ECO:0000256" key="2">
    <source>
        <dbReference type="SAM" id="Phobius"/>
    </source>
</evidence>
<feature type="region of interest" description="Disordered" evidence="1">
    <location>
        <begin position="30"/>
        <end position="54"/>
    </location>
</feature>
<evidence type="ECO:0000259" key="3">
    <source>
        <dbReference type="Pfam" id="PF09851"/>
    </source>
</evidence>
<name>A0A8J8GD11_9FLAO</name>
<reference evidence="4" key="1">
    <citation type="submission" date="2020-05" db="EMBL/GenBank/DDBJ databases">
        <title>Genomic Encyclopedia of Type Strains, Phase IV (KMG-V): Genome sequencing to study the core and pangenomes of soil and plant-associated prokaryotes.</title>
        <authorList>
            <person name="Whitman W."/>
        </authorList>
    </citation>
    <scope>NUCLEOTIDE SEQUENCE</scope>
    <source>
        <strain evidence="4">16F</strain>
    </source>
</reference>
<dbReference type="AlphaFoldDB" id="A0A8J8GD11"/>
<dbReference type="Proteomes" id="UP000610746">
    <property type="component" value="Unassembled WGS sequence"/>
</dbReference>